<feature type="compositionally biased region" description="Polar residues" evidence="1">
    <location>
        <begin position="1"/>
        <end position="12"/>
    </location>
</feature>
<sequence>MRTHSKTLSISHTGIDGEHRSIGPFPGPGTGNLPSTTAVNKPVAQGANPASTSPSTFCGNLLTSGTGQSAPAANVVLGGAVAGTCFSGSISGGPGSSGGSSSLCNASIMTAAGIGSSGGVTGGSSASSIGGKSASIVDSVSGGLHDTGTSAQLPHMGASQAPGT</sequence>
<protein>
    <submittedName>
        <fullName evidence="2">Uncharacterized protein</fullName>
    </submittedName>
</protein>
<dbReference type="EMBL" id="CAAALY010045780">
    <property type="protein sequence ID" value="VEL20299.1"/>
    <property type="molecule type" value="Genomic_DNA"/>
</dbReference>
<evidence type="ECO:0000256" key="1">
    <source>
        <dbReference type="SAM" id="MobiDB-lite"/>
    </source>
</evidence>
<feature type="region of interest" description="Disordered" evidence="1">
    <location>
        <begin position="137"/>
        <end position="164"/>
    </location>
</feature>
<keyword evidence="3" id="KW-1185">Reference proteome</keyword>
<proteinExistence type="predicted"/>
<evidence type="ECO:0000313" key="2">
    <source>
        <dbReference type="EMBL" id="VEL20299.1"/>
    </source>
</evidence>
<accession>A0A3S5AHD9</accession>
<name>A0A3S5AHD9_9PLAT</name>
<evidence type="ECO:0000313" key="3">
    <source>
        <dbReference type="Proteomes" id="UP000784294"/>
    </source>
</evidence>
<organism evidence="2 3">
    <name type="scientific">Protopolystoma xenopodis</name>
    <dbReference type="NCBI Taxonomy" id="117903"/>
    <lineage>
        <taxon>Eukaryota</taxon>
        <taxon>Metazoa</taxon>
        <taxon>Spiralia</taxon>
        <taxon>Lophotrochozoa</taxon>
        <taxon>Platyhelminthes</taxon>
        <taxon>Monogenea</taxon>
        <taxon>Polyopisthocotylea</taxon>
        <taxon>Polystomatidea</taxon>
        <taxon>Polystomatidae</taxon>
        <taxon>Protopolystoma</taxon>
    </lineage>
</organism>
<comment type="caution">
    <text evidence="2">The sequence shown here is derived from an EMBL/GenBank/DDBJ whole genome shotgun (WGS) entry which is preliminary data.</text>
</comment>
<feature type="region of interest" description="Disordered" evidence="1">
    <location>
        <begin position="1"/>
        <end position="36"/>
    </location>
</feature>
<dbReference type="Proteomes" id="UP000784294">
    <property type="component" value="Unassembled WGS sequence"/>
</dbReference>
<reference evidence="2" key="1">
    <citation type="submission" date="2018-11" db="EMBL/GenBank/DDBJ databases">
        <authorList>
            <consortium name="Pathogen Informatics"/>
        </authorList>
    </citation>
    <scope>NUCLEOTIDE SEQUENCE</scope>
</reference>
<gene>
    <name evidence="2" type="ORF">PXEA_LOCUS13739</name>
</gene>
<dbReference type="AlphaFoldDB" id="A0A3S5AHD9"/>